<organism evidence="3 4">
    <name type="scientific">Mycetocola zhujimingii</name>
    <dbReference type="NCBI Taxonomy" id="2079792"/>
    <lineage>
        <taxon>Bacteria</taxon>
        <taxon>Bacillati</taxon>
        <taxon>Actinomycetota</taxon>
        <taxon>Actinomycetes</taxon>
        <taxon>Micrococcales</taxon>
        <taxon>Microbacteriaceae</taxon>
        <taxon>Mycetocola</taxon>
    </lineage>
</organism>
<feature type="transmembrane region" description="Helical" evidence="1">
    <location>
        <begin position="185"/>
        <end position="206"/>
    </location>
</feature>
<evidence type="ECO:0000256" key="1">
    <source>
        <dbReference type="SAM" id="Phobius"/>
    </source>
</evidence>
<keyword evidence="4" id="KW-1185">Reference proteome</keyword>
<dbReference type="Pfam" id="PF02517">
    <property type="entry name" value="Rce1-like"/>
    <property type="match status" value="1"/>
</dbReference>
<keyword evidence="1" id="KW-1133">Transmembrane helix</keyword>
<feature type="domain" description="CAAX prenyl protease 2/Lysostaphin resistance protein A-like" evidence="2">
    <location>
        <begin position="129"/>
        <end position="226"/>
    </location>
</feature>
<proteinExistence type="predicted"/>
<comment type="caution">
    <text evidence="3">The sequence shown here is derived from an EMBL/GenBank/DDBJ whole genome shotgun (WGS) entry which is preliminary data.</text>
</comment>
<keyword evidence="1" id="KW-0812">Transmembrane</keyword>
<dbReference type="EMBL" id="QEFB01000013">
    <property type="protein sequence ID" value="PWC06410.1"/>
    <property type="molecule type" value="Genomic_DNA"/>
</dbReference>
<evidence type="ECO:0000313" key="3">
    <source>
        <dbReference type="EMBL" id="PWC06410.1"/>
    </source>
</evidence>
<dbReference type="AlphaFoldDB" id="A0A2U1TC80"/>
<protein>
    <recommendedName>
        <fullName evidence="2">CAAX prenyl protease 2/Lysostaphin resistance protein A-like domain-containing protein</fullName>
    </recommendedName>
</protein>
<name>A0A2U1TC80_9MICO</name>
<reference evidence="4" key="1">
    <citation type="submission" date="2018-04" db="EMBL/GenBank/DDBJ databases">
        <authorList>
            <person name="Liu S."/>
            <person name="Wang Z."/>
            <person name="Li J."/>
        </authorList>
    </citation>
    <scope>NUCLEOTIDE SEQUENCE [LARGE SCALE GENOMIC DNA]</scope>
    <source>
        <strain evidence="4">622</strain>
    </source>
</reference>
<dbReference type="GO" id="GO:0080120">
    <property type="term" value="P:CAAX-box protein maturation"/>
    <property type="evidence" value="ECO:0007669"/>
    <property type="project" value="UniProtKB-ARBA"/>
</dbReference>
<keyword evidence="1" id="KW-0472">Membrane</keyword>
<dbReference type="GO" id="GO:0004175">
    <property type="term" value="F:endopeptidase activity"/>
    <property type="evidence" value="ECO:0007669"/>
    <property type="project" value="UniProtKB-ARBA"/>
</dbReference>
<dbReference type="Proteomes" id="UP000244962">
    <property type="component" value="Unassembled WGS sequence"/>
</dbReference>
<feature type="transmembrane region" description="Helical" evidence="1">
    <location>
        <begin position="12"/>
        <end position="38"/>
    </location>
</feature>
<feature type="transmembrane region" description="Helical" evidence="1">
    <location>
        <begin position="91"/>
        <end position="116"/>
    </location>
</feature>
<sequence>MTTSTIAWRRAVWSTIFGISEALAFAVQLCGNFIVQSYCEGRDPMKPNSITALIMVAIIGGMSVPLALWLARDPARFWTELLGFGPDLASIPWGWLLAVTVAAAYIGYTFWAVPFVRRTALELNTLKALAVPLAIVTGTLEELIFRKFLMDGLSGIGAAWWVQAAAAALAFGLAHSVWVMFSRDLAIIAPVAISTTVLGGALAIVYLASDRLILPAILAHIIINLVIEPALLRSSLTGLWREAAEAPGNVGGRTVDTAV</sequence>
<feature type="transmembrane region" description="Helical" evidence="1">
    <location>
        <begin position="50"/>
        <end position="71"/>
    </location>
</feature>
<evidence type="ECO:0000259" key="2">
    <source>
        <dbReference type="Pfam" id="PF02517"/>
    </source>
</evidence>
<feature type="transmembrane region" description="Helical" evidence="1">
    <location>
        <begin position="158"/>
        <end position="178"/>
    </location>
</feature>
<gene>
    <name evidence="3" type="ORF">DF223_12510</name>
</gene>
<feature type="transmembrane region" description="Helical" evidence="1">
    <location>
        <begin position="212"/>
        <end position="232"/>
    </location>
</feature>
<evidence type="ECO:0000313" key="4">
    <source>
        <dbReference type="Proteomes" id="UP000244962"/>
    </source>
</evidence>
<accession>A0A2U1TC80</accession>
<dbReference type="InterPro" id="IPR003675">
    <property type="entry name" value="Rce1/LyrA-like_dom"/>
</dbReference>